<proteinExistence type="predicted"/>
<dbReference type="KEGG" id="asag:FGM00_12255"/>
<keyword evidence="3" id="KW-1185">Reference proteome</keyword>
<dbReference type="EMBL" id="CP040710">
    <property type="protein sequence ID" value="QCX00844.1"/>
    <property type="molecule type" value="Genomic_DNA"/>
</dbReference>
<dbReference type="InterPro" id="IPR029058">
    <property type="entry name" value="AB_hydrolase_fold"/>
</dbReference>
<accession>A0A5B7SVZ7</accession>
<evidence type="ECO:0000313" key="3">
    <source>
        <dbReference type="Proteomes" id="UP000310017"/>
    </source>
</evidence>
<protein>
    <submittedName>
        <fullName evidence="2">Alpha/beta hydrolase</fullName>
    </submittedName>
</protein>
<sequence length="470" mass="53828">MKKFLLVFALFGTLVASAQTLTLTKGKLIDSLIVKDSVPGTFALYLPTTFDTSKEWPIVFVFDMKGRAKQTISMLLQAAETEGYLLAGSNNVNDSLSITKNVLVSSRMMNQVVSMLPIDKNQIYAAGFAGGGRFASVLPTFIKGITGVLSFGGPITNFEVLNSKKPFHFVGIVGNQDYNYLEMLENEKRLNKVKFPNQLYIFDGGAEWPTTAYLQTALQTFTLSALAKGRVAKEQDYVQRAYSNNLLQVNTFLGEQKPFLAQNRITEMVEVFQPHMDLDSLKTSSKLLRKTKLYRTQKRNQATVLFNESFKREDYAYYLEDDILTYNYNNLGWWKYQMEELQEYETDGSIFEQQMGKRLQGYINALIEDNLDILVQEKKVDIEAVNFLWMLKTITQPENSVNYLKVISNSALIEDFETALFYLEELLKNGYSDTKKIYNIEHTALLRITPEFNKVVEKYLKDARYEPIEK</sequence>
<dbReference type="AlphaFoldDB" id="A0A5B7SVZ7"/>
<dbReference type="OrthoDB" id="1123157at2"/>
<dbReference type="RefSeq" id="WP_138853187.1">
    <property type="nucleotide sequence ID" value="NZ_CP040710.1"/>
</dbReference>
<keyword evidence="1" id="KW-0732">Signal</keyword>
<gene>
    <name evidence="2" type="ORF">FGM00_12255</name>
</gene>
<feature type="signal peptide" evidence="1">
    <location>
        <begin position="1"/>
        <end position="18"/>
    </location>
</feature>
<organism evidence="2 3">
    <name type="scientific">Aggregatimonas sangjinii</name>
    <dbReference type="NCBI Taxonomy" id="2583587"/>
    <lineage>
        <taxon>Bacteria</taxon>
        <taxon>Pseudomonadati</taxon>
        <taxon>Bacteroidota</taxon>
        <taxon>Flavobacteriia</taxon>
        <taxon>Flavobacteriales</taxon>
        <taxon>Flavobacteriaceae</taxon>
        <taxon>Aggregatimonas</taxon>
    </lineage>
</organism>
<dbReference type="SUPFAM" id="SSF53474">
    <property type="entry name" value="alpha/beta-Hydrolases"/>
    <property type="match status" value="1"/>
</dbReference>
<name>A0A5B7SVZ7_9FLAO</name>
<evidence type="ECO:0000313" key="2">
    <source>
        <dbReference type="EMBL" id="QCX00844.1"/>
    </source>
</evidence>
<dbReference type="Proteomes" id="UP000310017">
    <property type="component" value="Chromosome"/>
</dbReference>
<evidence type="ECO:0000256" key="1">
    <source>
        <dbReference type="SAM" id="SignalP"/>
    </source>
</evidence>
<feature type="chain" id="PRO_5022896927" evidence="1">
    <location>
        <begin position="19"/>
        <end position="470"/>
    </location>
</feature>
<dbReference type="GO" id="GO:0016787">
    <property type="term" value="F:hydrolase activity"/>
    <property type="evidence" value="ECO:0007669"/>
    <property type="project" value="UniProtKB-KW"/>
</dbReference>
<reference evidence="2 3" key="1">
    <citation type="submission" date="2019-05" db="EMBL/GenBank/DDBJ databases">
        <title>Genome sequencing of F202Z8.</title>
        <authorList>
            <person name="Kwon Y.M."/>
        </authorList>
    </citation>
    <scope>NUCLEOTIDE SEQUENCE [LARGE SCALE GENOMIC DNA]</scope>
    <source>
        <strain evidence="2 3">F202Z8</strain>
    </source>
</reference>
<keyword evidence="2" id="KW-0378">Hydrolase</keyword>
<dbReference type="Gene3D" id="3.40.50.1820">
    <property type="entry name" value="alpha/beta hydrolase"/>
    <property type="match status" value="1"/>
</dbReference>